<dbReference type="EMBL" id="JBDIME010000010">
    <property type="protein sequence ID" value="MEN2790535.1"/>
    <property type="molecule type" value="Genomic_DNA"/>
</dbReference>
<gene>
    <name evidence="2" type="ORF">ABC974_12925</name>
</gene>
<evidence type="ECO:0000256" key="1">
    <source>
        <dbReference type="SAM" id="MobiDB-lite"/>
    </source>
</evidence>
<comment type="caution">
    <text evidence="2">The sequence shown here is derived from an EMBL/GenBank/DDBJ whole genome shotgun (WGS) entry which is preliminary data.</text>
</comment>
<dbReference type="Proteomes" id="UP001419910">
    <property type="component" value="Unassembled WGS sequence"/>
</dbReference>
<evidence type="ECO:0000313" key="3">
    <source>
        <dbReference type="Proteomes" id="UP001419910"/>
    </source>
</evidence>
<protein>
    <recommendedName>
        <fullName evidence="4">Flagellar hook-length control protein FliK</fullName>
    </recommendedName>
</protein>
<keyword evidence="3" id="KW-1185">Reference proteome</keyword>
<feature type="region of interest" description="Disordered" evidence="1">
    <location>
        <begin position="88"/>
        <end position="137"/>
    </location>
</feature>
<feature type="compositionally biased region" description="Low complexity" evidence="1">
    <location>
        <begin position="127"/>
        <end position="137"/>
    </location>
</feature>
<organism evidence="2 3">
    <name type="scientific">Sphingomonas oligophenolica</name>
    <dbReference type="NCBI Taxonomy" id="301154"/>
    <lineage>
        <taxon>Bacteria</taxon>
        <taxon>Pseudomonadati</taxon>
        <taxon>Pseudomonadota</taxon>
        <taxon>Alphaproteobacteria</taxon>
        <taxon>Sphingomonadales</taxon>
        <taxon>Sphingomonadaceae</taxon>
        <taxon>Sphingomonas</taxon>
    </lineage>
</organism>
<accession>A0ABU9Y402</accession>
<sequence length="303" mass="31076">MTVVLSSYPGLPAPPPAATPVAPPLDSEPGGALDFGYLLRGLIYPCAGAPGFLEGAAPGDKPNASSPALAADIFNQDGFFMGAVPAGEQSQADRQIASEASAPGGQTPLGDIVPPEGSETPDYGLQSAVKSGAPAPSSPADVPVISLEVLASAWTTASLGAGDVQSALPDMRGANQKLSGEIAPIHIGTTRNIVSAATEVIARNGPDRGNESASAIRTTSSRARFEALLPRLFAQDGAALNTRVSVQAVEHGLQVVAKLDDLGREERVRLRHRIAATLSRHGLVGREIMLNGDKDMASTEGNH</sequence>
<name>A0ABU9Y402_9SPHN</name>
<dbReference type="RefSeq" id="WP_343888281.1">
    <property type="nucleotide sequence ID" value="NZ_BAAAEH010000008.1"/>
</dbReference>
<evidence type="ECO:0008006" key="4">
    <source>
        <dbReference type="Google" id="ProtNLM"/>
    </source>
</evidence>
<evidence type="ECO:0000313" key="2">
    <source>
        <dbReference type="EMBL" id="MEN2790535.1"/>
    </source>
</evidence>
<reference evidence="2 3" key="1">
    <citation type="submission" date="2024-05" db="EMBL/GenBank/DDBJ databases">
        <authorList>
            <person name="Liu Q."/>
            <person name="Xin Y.-H."/>
        </authorList>
    </citation>
    <scope>NUCLEOTIDE SEQUENCE [LARGE SCALE GENOMIC DNA]</scope>
    <source>
        <strain evidence="2 3">CGMCC 1.10181</strain>
    </source>
</reference>
<proteinExistence type="predicted"/>